<sequence>MTEPRAGAFSRLPSLTGMRFLAAFLVFACHACLLGYFTETTAAHFTNFAYSAGWIGVEFFFLLSGFVLTWSAVDGEPKRHFWRRRFFKIYPNYLVVWVAALLLSLWAGMFTGFSDILPSLFVVHSWSPDIQVIVSNNPVTWSLACEALFYLLFPFLYRGIKRIPANGLWWAVGAVTAAIVALPAISTLLPSAEAMPGMDFSVTQNWFLEWFPPARCLDFVLGILMVRVVREKRWIGLRILPSLGIVALGVVLQQIVFPTAYSLEATVALPLALLITSVAVADASGRRSVFRARWLVWLGVVSYAFYLVHFLVLSYGHVVLGATESWSLPAALGILAGVLAVVVLVAWALTRLVEEPVMRRWARRKVRPVVAVPEEPLVSVPESIN</sequence>
<keyword evidence="1" id="KW-0812">Transmembrane</keyword>
<dbReference type="RefSeq" id="WP_072477257.1">
    <property type="nucleotide sequence ID" value="NZ_FPJG01000006.1"/>
</dbReference>
<evidence type="ECO:0000313" key="3">
    <source>
        <dbReference type="EMBL" id="SFW72524.1"/>
    </source>
</evidence>
<feature type="transmembrane region" description="Helical" evidence="1">
    <location>
        <begin position="263"/>
        <end position="282"/>
    </location>
</feature>
<feature type="transmembrane region" description="Helical" evidence="1">
    <location>
        <begin position="210"/>
        <end position="229"/>
    </location>
</feature>
<dbReference type="InterPro" id="IPR050879">
    <property type="entry name" value="Acyltransferase_3"/>
</dbReference>
<keyword evidence="3" id="KW-0378">Hydrolase</keyword>
<feature type="transmembrane region" description="Helical" evidence="1">
    <location>
        <begin position="236"/>
        <end position="257"/>
    </location>
</feature>
<dbReference type="Proteomes" id="UP000182740">
    <property type="component" value="Unassembled WGS sequence"/>
</dbReference>
<dbReference type="PANTHER" id="PTHR23028:SF53">
    <property type="entry name" value="ACYL_TRANSF_3 DOMAIN-CONTAINING PROTEIN"/>
    <property type="match status" value="1"/>
</dbReference>
<dbReference type="GO" id="GO:0000271">
    <property type="term" value="P:polysaccharide biosynthetic process"/>
    <property type="evidence" value="ECO:0007669"/>
    <property type="project" value="TreeGrafter"/>
</dbReference>
<feature type="transmembrane region" description="Helical" evidence="1">
    <location>
        <begin position="138"/>
        <end position="156"/>
    </location>
</feature>
<dbReference type="GO" id="GO:0016787">
    <property type="term" value="F:hydrolase activity"/>
    <property type="evidence" value="ECO:0007669"/>
    <property type="project" value="UniProtKB-KW"/>
</dbReference>
<dbReference type="STRING" id="546364.SAMN04489730_3461"/>
<dbReference type="AlphaFoldDB" id="A0A1K1RL05"/>
<accession>A0A1K1RL05</accession>
<feature type="domain" description="Acyltransferase 3" evidence="2">
    <location>
        <begin position="14"/>
        <end position="346"/>
    </location>
</feature>
<evidence type="ECO:0000256" key="1">
    <source>
        <dbReference type="SAM" id="Phobius"/>
    </source>
</evidence>
<dbReference type="PANTHER" id="PTHR23028">
    <property type="entry name" value="ACETYLTRANSFERASE"/>
    <property type="match status" value="1"/>
</dbReference>
<dbReference type="EMBL" id="FPJG01000006">
    <property type="protein sequence ID" value="SFW72524.1"/>
    <property type="molecule type" value="Genomic_DNA"/>
</dbReference>
<feature type="transmembrane region" description="Helical" evidence="1">
    <location>
        <begin position="294"/>
        <end position="316"/>
    </location>
</feature>
<name>A0A1K1RL05_9PSEU</name>
<protein>
    <submittedName>
        <fullName evidence="3">Peptidoglycan/LPS O-acetylase OafA/YrhL, contains acyltransferase and SGNH-hydrolase domains</fullName>
    </submittedName>
</protein>
<evidence type="ECO:0000313" key="4">
    <source>
        <dbReference type="Proteomes" id="UP000182740"/>
    </source>
</evidence>
<keyword evidence="4" id="KW-1185">Reference proteome</keyword>
<feature type="transmembrane region" description="Helical" evidence="1">
    <location>
        <begin position="94"/>
        <end position="118"/>
    </location>
</feature>
<reference evidence="4" key="1">
    <citation type="submission" date="2016-11" db="EMBL/GenBank/DDBJ databases">
        <authorList>
            <person name="Varghese N."/>
            <person name="Submissions S."/>
        </authorList>
    </citation>
    <scope>NUCLEOTIDE SEQUENCE [LARGE SCALE GENOMIC DNA]</scope>
    <source>
        <strain evidence="4">DSM 44671</strain>
    </source>
</reference>
<feature type="transmembrane region" description="Helical" evidence="1">
    <location>
        <begin position="49"/>
        <end position="73"/>
    </location>
</feature>
<feature type="transmembrane region" description="Helical" evidence="1">
    <location>
        <begin position="328"/>
        <end position="350"/>
    </location>
</feature>
<dbReference type="Pfam" id="PF01757">
    <property type="entry name" value="Acyl_transf_3"/>
    <property type="match status" value="1"/>
</dbReference>
<dbReference type="InterPro" id="IPR002656">
    <property type="entry name" value="Acyl_transf_3_dom"/>
</dbReference>
<organism evidence="3 4">
    <name type="scientific">Amycolatopsis australiensis</name>
    <dbReference type="NCBI Taxonomy" id="546364"/>
    <lineage>
        <taxon>Bacteria</taxon>
        <taxon>Bacillati</taxon>
        <taxon>Actinomycetota</taxon>
        <taxon>Actinomycetes</taxon>
        <taxon>Pseudonocardiales</taxon>
        <taxon>Pseudonocardiaceae</taxon>
        <taxon>Amycolatopsis</taxon>
    </lineage>
</organism>
<feature type="transmembrane region" description="Helical" evidence="1">
    <location>
        <begin position="20"/>
        <end position="37"/>
    </location>
</feature>
<feature type="transmembrane region" description="Helical" evidence="1">
    <location>
        <begin position="168"/>
        <end position="190"/>
    </location>
</feature>
<keyword evidence="3" id="KW-0012">Acyltransferase</keyword>
<evidence type="ECO:0000259" key="2">
    <source>
        <dbReference type="Pfam" id="PF01757"/>
    </source>
</evidence>
<dbReference type="GO" id="GO:0016747">
    <property type="term" value="F:acyltransferase activity, transferring groups other than amino-acyl groups"/>
    <property type="evidence" value="ECO:0007669"/>
    <property type="project" value="InterPro"/>
</dbReference>
<proteinExistence type="predicted"/>
<keyword evidence="3" id="KW-0808">Transferase</keyword>
<keyword evidence="1" id="KW-0472">Membrane</keyword>
<keyword evidence="1" id="KW-1133">Transmembrane helix</keyword>
<gene>
    <name evidence="3" type="ORF">SAMN04489730_3461</name>
</gene>
<dbReference type="GO" id="GO:0016020">
    <property type="term" value="C:membrane"/>
    <property type="evidence" value="ECO:0007669"/>
    <property type="project" value="TreeGrafter"/>
</dbReference>